<dbReference type="Gene3D" id="3.90.1200.10">
    <property type="match status" value="1"/>
</dbReference>
<organism evidence="2 3">
    <name type="scientific">Actinopolyspora erythraea</name>
    <dbReference type="NCBI Taxonomy" id="414996"/>
    <lineage>
        <taxon>Bacteria</taxon>
        <taxon>Bacillati</taxon>
        <taxon>Actinomycetota</taxon>
        <taxon>Actinomycetes</taxon>
        <taxon>Actinopolysporales</taxon>
        <taxon>Actinopolysporaceae</taxon>
        <taxon>Actinopolyspora</taxon>
    </lineage>
</organism>
<dbReference type="Pfam" id="PF01636">
    <property type="entry name" value="APH"/>
    <property type="match status" value="1"/>
</dbReference>
<dbReference type="InterPro" id="IPR011009">
    <property type="entry name" value="Kinase-like_dom_sf"/>
</dbReference>
<evidence type="ECO:0000259" key="1">
    <source>
        <dbReference type="Pfam" id="PF01636"/>
    </source>
</evidence>
<sequence>MTQEPIDQLRRLAETTLRTAVEITTAKVEHATGTLARMRAGDIGLIGKIHRTSTLHKREAYAYHNWTPYLGDAAPRLIAIAPELPGIVVTAVPGKPLHTVPLSSENERDAHRDAGRILRTLHQLPSHAASHEITTYLAERGEHWLNQLTNHLAPHDTDLVHSHLQALTTLTTARVSPCHLDFQPRNLLWHVDNRTRVIDFENSREDLAARDLTRLATRIWPQRPDLESAFLEGYGPLDETDTAVLRHVTALEAVTTLAYGLRNNEPDLADVGRSLLTDLRR</sequence>
<dbReference type="KEGG" id="aey:CDG81_13490"/>
<dbReference type="SUPFAM" id="SSF56112">
    <property type="entry name" value="Protein kinase-like (PK-like)"/>
    <property type="match status" value="1"/>
</dbReference>
<evidence type="ECO:0000313" key="3">
    <source>
        <dbReference type="Proteomes" id="UP000215043"/>
    </source>
</evidence>
<evidence type="ECO:0000313" key="2">
    <source>
        <dbReference type="EMBL" id="ASU79133.1"/>
    </source>
</evidence>
<dbReference type="RefSeq" id="WP_084134170.1">
    <property type="nucleotide sequence ID" value="NZ_CP022752.1"/>
</dbReference>
<accession>A0A223RTD8</accession>
<name>A0A223RTD8_9ACTN</name>
<protein>
    <recommendedName>
        <fullName evidence="1">Aminoglycoside phosphotransferase domain-containing protein</fullName>
    </recommendedName>
</protein>
<dbReference type="OrthoDB" id="21342at2"/>
<gene>
    <name evidence="2" type="ORF">CDG81_13490</name>
</gene>
<dbReference type="EMBL" id="CP022752">
    <property type="protein sequence ID" value="ASU79133.1"/>
    <property type="molecule type" value="Genomic_DNA"/>
</dbReference>
<dbReference type="Proteomes" id="UP000215043">
    <property type="component" value="Chromosome"/>
</dbReference>
<proteinExistence type="predicted"/>
<reference evidence="2 3" key="1">
    <citation type="submission" date="2017-08" db="EMBL/GenBank/DDBJ databases">
        <title>The complete genome sequence of moderately halophilic actinomycete Actinopolyspora erythraea YIM 90600, the producer of novel erythromycin, novel actinopolysporins A-C and tubercidin.</title>
        <authorList>
            <person name="Yin M."/>
            <person name="Tang S."/>
        </authorList>
    </citation>
    <scope>NUCLEOTIDE SEQUENCE [LARGE SCALE GENOMIC DNA]</scope>
    <source>
        <strain evidence="2 3">YIM 90600</strain>
    </source>
</reference>
<feature type="domain" description="Aminoglycoside phosphotransferase" evidence="1">
    <location>
        <begin position="45"/>
        <end position="240"/>
    </location>
</feature>
<dbReference type="AlphaFoldDB" id="A0A223RTD8"/>
<dbReference type="InterPro" id="IPR002575">
    <property type="entry name" value="Aminoglycoside_PTrfase"/>
</dbReference>